<dbReference type="Proteomes" id="UP000024635">
    <property type="component" value="Unassembled WGS sequence"/>
</dbReference>
<keyword evidence="1" id="KW-1133">Transmembrane helix</keyword>
<keyword evidence="1" id="KW-0812">Transmembrane</keyword>
<reference evidence="3" key="1">
    <citation type="journal article" date="2015" name="Nat. Genet.">
        <title>The genome and transcriptome of the zoonotic hookworm Ancylostoma ceylanicum identify infection-specific gene families.</title>
        <authorList>
            <person name="Schwarz E.M."/>
            <person name="Hu Y."/>
            <person name="Antoshechkin I."/>
            <person name="Miller M.M."/>
            <person name="Sternberg P.W."/>
            <person name="Aroian R.V."/>
        </authorList>
    </citation>
    <scope>NUCLEOTIDE SEQUENCE</scope>
    <source>
        <strain evidence="3">HY135</strain>
    </source>
</reference>
<dbReference type="AlphaFoldDB" id="A0A016VGG9"/>
<evidence type="ECO:0000313" key="3">
    <source>
        <dbReference type="Proteomes" id="UP000024635"/>
    </source>
</evidence>
<gene>
    <name evidence="2" type="primary">Acey_s0011.g1423</name>
    <name evidence="2" type="ORF">Y032_0011g1423</name>
</gene>
<dbReference type="EMBL" id="JARK01001347">
    <property type="protein sequence ID" value="EYC25853.1"/>
    <property type="molecule type" value="Genomic_DNA"/>
</dbReference>
<protein>
    <submittedName>
        <fullName evidence="2">Uncharacterized protein</fullName>
    </submittedName>
</protein>
<evidence type="ECO:0000313" key="2">
    <source>
        <dbReference type="EMBL" id="EYC25853.1"/>
    </source>
</evidence>
<keyword evidence="3" id="KW-1185">Reference proteome</keyword>
<sequence length="66" mass="7580">MFADVVSHGYEITNPNPRNSPFKRYNALGVRVLCWWVYCNFIIAVFGSSSLHLNDAHSPRSFIYPC</sequence>
<proteinExistence type="predicted"/>
<name>A0A016VGG9_9BILA</name>
<keyword evidence="1" id="KW-0472">Membrane</keyword>
<evidence type="ECO:0000256" key="1">
    <source>
        <dbReference type="SAM" id="Phobius"/>
    </source>
</evidence>
<feature type="transmembrane region" description="Helical" evidence="1">
    <location>
        <begin position="28"/>
        <end position="47"/>
    </location>
</feature>
<comment type="caution">
    <text evidence="2">The sequence shown here is derived from an EMBL/GenBank/DDBJ whole genome shotgun (WGS) entry which is preliminary data.</text>
</comment>
<organism evidence="2 3">
    <name type="scientific">Ancylostoma ceylanicum</name>
    <dbReference type="NCBI Taxonomy" id="53326"/>
    <lineage>
        <taxon>Eukaryota</taxon>
        <taxon>Metazoa</taxon>
        <taxon>Ecdysozoa</taxon>
        <taxon>Nematoda</taxon>
        <taxon>Chromadorea</taxon>
        <taxon>Rhabditida</taxon>
        <taxon>Rhabditina</taxon>
        <taxon>Rhabditomorpha</taxon>
        <taxon>Strongyloidea</taxon>
        <taxon>Ancylostomatidae</taxon>
        <taxon>Ancylostomatinae</taxon>
        <taxon>Ancylostoma</taxon>
    </lineage>
</organism>
<accession>A0A016VGG9</accession>